<reference evidence="1" key="1">
    <citation type="journal article" date="2014" name="Int. J. Syst. Evol. Microbiol.">
        <title>Complete genome sequence of Corynebacterium casei LMG S-19264T (=DSM 44701T), isolated from a smear-ripened cheese.</title>
        <authorList>
            <consortium name="US DOE Joint Genome Institute (JGI-PGF)"/>
            <person name="Walter F."/>
            <person name="Albersmeier A."/>
            <person name="Kalinowski J."/>
            <person name="Ruckert C."/>
        </authorList>
    </citation>
    <scope>NUCLEOTIDE SEQUENCE</scope>
    <source>
        <strain evidence="1">CGMCC 4.7299</strain>
    </source>
</reference>
<evidence type="ECO:0000313" key="1">
    <source>
        <dbReference type="EMBL" id="GGL16198.1"/>
    </source>
</evidence>
<dbReference type="Proteomes" id="UP000656042">
    <property type="component" value="Unassembled WGS sequence"/>
</dbReference>
<gene>
    <name evidence="1" type="ORF">GCM10012284_58530</name>
</gene>
<dbReference type="AlphaFoldDB" id="A0A8J3C7E4"/>
<keyword evidence="2" id="KW-1185">Reference proteome</keyword>
<evidence type="ECO:0000313" key="2">
    <source>
        <dbReference type="Proteomes" id="UP000656042"/>
    </source>
</evidence>
<protein>
    <submittedName>
        <fullName evidence="1">Uncharacterized protein</fullName>
    </submittedName>
</protein>
<sequence length="117" mass="12990">MPLTLTKADFEAFWEEVLTDDWAIDDWSTDRGDAIDDLAPGDVFTIKTISLFWQGNTVPEPTPWISARQLDNGPDFIQMFRAWAKARSQVTMSFTVPADRIGEIAAAVTALGGKQVL</sequence>
<proteinExistence type="predicted"/>
<organism evidence="1 2">
    <name type="scientific">Mangrovihabitans endophyticus</name>
    <dbReference type="NCBI Taxonomy" id="1751298"/>
    <lineage>
        <taxon>Bacteria</taxon>
        <taxon>Bacillati</taxon>
        <taxon>Actinomycetota</taxon>
        <taxon>Actinomycetes</taxon>
        <taxon>Micromonosporales</taxon>
        <taxon>Micromonosporaceae</taxon>
        <taxon>Mangrovihabitans</taxon>
    </lineage>
</organism>
<reference evidence="1" key="2">
    <citation type="submission" date="2020-09" db="EMBL/GenBank/DDBJ databases">
        <authorList>
            <person name="Sun Q."/>
            <person name="Zhou Y."/>
        </authorList>
    </citation>
    <scope>NUCLEOTIDE SEQUENCE</scope>
    <source>
        <strain evidence="1">CGMCC 4.7299</strain>
    </source>
</reference>
<dbReference type="EMBL" id="BMMX01000050">
    <property type="protein sequence ID" value="GGL16198.1"/>
    <property type="molecule type" value="Genomic_DNA"/>
</dbReference>
<comment type="caution">
    <text evidence="1">The sequence shown here is derived from an EMBL/GenBank/DDBJ whole genome shotgun (WGS) entry which is preliminary data.</text>
</comment>
<accession>A0A8J3C7E4</accession>
<name>A0A8J3C7E4_9ACTN</name>